<dbReference type="InterPro" id="IPR013633">
    <property type="entry name" value="NRDE-2"/>
</dbReference>
<keyword evidence="5" id="KW-1185">Reference proteome</keyword>
<sequence length="611" mass="66933">GDLDINFRMRSVLAASSLEQASRLFPNNWAWQSAIGRLRFRHIANSIERALADRLATPKEALALWRKKAKSLLSTSIQAQSDLSLWLAYAEGLVQTACAVSEYSFLLFTEARKVFTTTLRTYPIPVSSSTNTAITLEEQLDVILPRLRVLHAFVEFELGVHFPLHLARNLSRSECFARALHLIQHAAMGGAFAPLVEGQPTSTPRSALVNTADQLVQRLMRLRRLLPLTTNDISSSFSCVHPVADLTAILSSLLLYLQLLTSGEDNLKPICGLIFSALRDIDNNGDSGSKEAKNMEGGGSSKGAQTVTAGCGSRLFLRLALPAISAVTASCGAYVSKTRSIEYQRSLQGMLPPLILSALESRLTECVRGVCCSVARYLTTTCHHATMRPRTRFEGGKEGDEIGDPSRLLGLPSKHQAELMARLLPSSLDLLIVGLELERWTSIVAGAADNSTANPLSHCWIQGAVPRIRSAFEKALGASSSSSPLLRFGGTNGEMPCLALTMTPSFWTDHLRIILWSAYMAFEWTLAGVSASSTSTLSASDFDAHRKQRSASKAIFYRAVEDLPWAKVLYTDLARYCPEDAEEVVDLLSSKELRLRTFMEEVDLLLTSKLP</sequence>
<evidence type="ECO:0000313" key="4">
    <source>
        <dbReference type="EMBL" id="KAL5108146.1"/>
    </source>
</evidence>
<proteinExistence type="inferred from homology"/>
<comment type="caution">
    <text evidence="4">The sequence shown here is derived from an EMBL/GenBank/DDBJ whole genome shotgun (WGS) entry which is preliminary data.</text>
</comment>
<comment type="subcellular location">
    <subcellularLocation>
        <location evidence="1">Nucleus</location>
    </subcellularLocation>
</comment>
<feature type="non-terminal residue" evidence="4">
    <location>
        <position position="1"/>
    </location>
</feature>
<evidence type="ECO:0000313" key="5">
    <source>
        <dbReference type="Proteomes" id="UP001651158"/>
    </source>
</evidence>
<name>A0ABR4QF36_9CEST</name>
<dbReference type="Proteomes" id="UP001651158">
    <property type="component" value="Unassembled WGS sequence"/>
</dbReference>
<comment type="similarity">
    <text evidence="2">Belongs to the NRDE2 family.</text>
</comment>
<dbReference type="PANTHER" id="PTHR13471">
    <property type="entry name" value="TETRATRICOPEPTIDE-LIKE HELICAL"/>
    <property type="match status" value="1"/>
</dbReference>
<reference evidence="4 5" key="1">
    <citation type="journal article" date="2022" name="Front. Cell. Infect. Microbiol.">
        <title>The Genomes of Two Strains of Taenia crassiceps the Animal Model for the Study of Human Cysticercosis.</title>
        <authorList>
            <person name="Bobes R.J."/>
            <person name="Estrada K."/>
            <person name="Rios-Valencia D.G."/>
            <person name="Calderon-Gallegos A."/>
            <person name="de la Torre P."/>
            <person name="Carrero J.C."/>
            <person name="Sanchez-Flores A."/>
            <person name="Laclette J.P."/>
        </authorList>
    </citation>
    <scope>NUCLEOTIDE SEQUENCE [LARGE SCALE GENOMIC DNA]</scope>
    <source>
        <strain evidence="4">WFUcys</strain>
    </source>
</reference>
<accession>A0ABR4QF36</accession>
<dbReference type="PANTHER" id="PTHR13471:SF0">
    <property type="entry name" value="NUCLEAR EXOSOME REGULATOR NRDE2"/>
    <property type="match status" value="1"/>
</dbReference>
<evidence type="ECO:0000256" key="1">
    <source>
        <dbReference type="ARBA" id="ARBA00004123"/>
    </source>
</evidence>
<protein>
    <submittedName>
        <fullName evidence="4">Nuclear exosome regulator NRDE2</fullName>
    </submittedName>
</protein>
<evidence type="ECO:0000256" key="2">
    <source>
        <dbReference type="ARBA" id="ARBA00009265"/>
    </source>
</evidence>
<dbReference type="EMBL" id="JAKROA010000004">
    <property type="protein sequence ID" value="KAL5108146.1"/>
    <property type="molecule type" value="Genomic_DNA"/>
</dbReference>
<organism evidence="4 5">
    <name type="scientific">Taenia crassiceps</name>
    <dbReference type="NCBI Taxonomy" id="6207"/>
    <lineage>
        <taxon>Eukaryota</taxon>
        <taxon>Metazoa</taxon>
        <taxon>Spiralia</taxon>
        <taxon>Lophotrochozoa</taxon>
        <taxon>Platyhelminthes</taxon>
        <taxon>Cestoda</taxon>
        <taxon>Eucestoda</taxon>
        <taxon>Cyclophyllidea</taxon>
        <taxon>Taeniidae</taxon>
        <taxon>Taenia</taxon>
    </lineage>
</organism>
<gene>
    <name evidence="4" type="ORF">TcWFU_009002</name>
</gene>
<keyword evidence="3" id="KW-0539">Nucleus</keyword>
<evidence type="ECO:0000256" key="3">
    <source>
        <dbReference type="ARBA" id="ARBA00023242"/>
    </source>
</evidence>